<dbReference type="SFLD" id="SFLDG00358">
    <property type="entry name" value="Main_(cytGST)"/>
    <property type="match status" value="1"/>
</dbReference>
<evidence type="ECO:0000313" key="5">
    <source>
        <dbReference type="Proteomes" id="UP001516400"/>
    </source>
</evidence>
<evidence type="ECO:0000259" key="3">
    <source>
        <dbReference type="PROSITE" id="PS50405"/>
    </source>
</evidence>
<comment type="caution">
    <text evidence="4">The sequence shown here is derived from an EMBL/GenBank/DDBJ whole genome shotgun (WGS) entry which is preliminary data.</text>
</comment>
<dbReference type="InterPro" id="IPR040079">
    <property type="entry name" value="Glutathione_S-Trfase"/>
</dbReference>
<dbReference type="Proteomes" id="UP001516400">
    <property type="component" value="Unassembled WGS sequence"/>
</dbReference>
<dbReference type="Pfam" id="PF13417">
    <property type="entry name" value="GST_N_3"/>
    <property type="match status" value="1"/>
</dbReference>
<dbReference type="PANTHER" id="PTHR43969">
    <property type="entry name" value="GLUTATHIONE S TRANSFERASE D10, ISOFORM A-RELATED"/>
    <property type="match status" value="1"/>
</dbReference>
<proteinExistence type="predicted"/>
<dbReference type="InterPro" id="IPR004045">
    <property type="entry name" value="Glutathione_S-Trfase_N"/>
</dbReference>
<evidence type="ECO:0000259" key="2">
    <source>
        <dbReference type="PROSITE" id="PS50404"/>
    </source>
</evidence>
<dbReference type="FunFam" id="1.20.1050.10:FF:000007">
    <property type="entry name" value="Glutathione S-transferase 1-1"/>
    <property type="match status" value="1"/>
</dbReference>
<dbReference type="FunFam" id="3.40.30.10:FF:000034">
    <property type="entry name" value="glutathione S-transferase 1"/>
    <property type="match status" value="1"/>
</dbReference>
<dbReference type="Pfam" id="PF00043">
    <property type="entry name" value="GST_C"/>
    <property type="match status" value="1"/>
</dbReference>
<feature type="domain" description="GST N-terminal" evidence="2">
    <location>
        <begin position="3"/>
        <end position="84"/>
    </location>
</feature>
<reference evidence="4 5" key="1">
    <citation type="journal article" date="2021" name="BMC Biol.">
        <title>Horizontally acquired antibacterial genes associated with adaptive radiation of ladybird beetles.</title>
        <authorList>
            <person name="Li H.S."/>
            <person name="Tang X.F."/>
            <person name="Huang Y.H."/>
            <person name="Xu Z.Y."/>
            <person name="Chen M.L."/>
            <person name="Du X.Y."/>
            <person name="Qiu B.Y."/>
            <person name="Chen P.T."/>
            <person name="Zhang W."/>
            <person name="Slipinski A."/>
            <person name="Escalona H.E."/>
            <person name="Waterhouse R.M."/>
            <person name="Zwick A."/>
            <person name="Pang H."/>
        </authorList>
    </citation>
    <scope>NUCLEOTIDE SEQUENCE [LARGE SCALE GENOMIC DNA]</scope>
    <source>
        <strain evidence="4">SYSU2018</strain>
    </source>
</reference>
<gene>
    <name evidence="4" type="ORF">HHI36_020496</name>
</gene>
<protein>
    <recommendedName>
        <fullName evidence="6">Glutathione S-transferase 1-like</fullName>
    </recommendedName>
</protein>
<dbReference type="GO" id="GO:0003824">
    <property type="term" value="F:catalytic activity"/>
    <property type="evidence" value="ECO:0007669"/>
    <property type="project" value="UniProtKB-ARBA"/>
</dbReference>
<dbReference type="CDD" id="cd03045">
    <property type="entry name" value="GST_N_Delta_Epsilon"/>
    <property type="match status" value="1"/>
</dbReference>
<dbReference type="Gene3D" id="3.40.30.10">
    <property type="entry name" value="Glutaredoxin"/>
    <property type="match status" value="1"/>
</dbReference>
<dbReference type="EMBL" id="JABFTP020000083">
    <property type="protein sequence ID" value="KAL3275750.1"/>
    <property type="molecule type" value="Genomic_DNA"/>
</dbReference>
<dbReference type="PROSITE" id="PS50404">
    <property type="entry name" value="GST_NTER"/>
    <property type="match status" value="1"/>
</dbReference>
<accession>A0ABD2NBG6</accession>
<dbReference type="InterPro" id="IPR036249">
    <property type="entry name" value="Thioredoxin-like_sf"/>
</dbReference>
<evidence type="ECO:0008006" key="6">
    <source>
        <dbReference type="Google" id="ProtNLM"/>
    </source>
</evidence>
<sequence>MSPKPILYKLDVSPGVRAVKMLAHVLDLELELRNVDLFNKKQFNPEYLKMNPCHTVPVLDDDGVVIWDSHAILIYLMDKYAKNDSMYPRDSVKRANINQLLFCDAAIFAKVIAIMKPIYFEGVKEVTDKQKANLEDSYESIERILDGKKFIAGNDMSIADFSLVATLTSANIAVPIDLKKYTNIAAWLKTMESLPYYELNAEGMRIHEEILKKCMSQ</sequence>
<dbReference type="PROSITE" id="PS50405">
    <property type="entry name" value="GST_CTER"/>
    <property type="match status" value="1"/>
</dbReference>
<dbReference type="Gene3D" id="1.20.1050.10">
    <property type="match status" value="1"/>
</dbReference>
<comment type="subunit">
    <text evidence="1">Homodimer.</text>
</comment>
<evidence type="ECO:0000313" key="4">
    <source>
        <dbReference type="EMBL" id="KAL3275750.1"/>
    </source>
</evidence>
<dbReference type="SFLD" id="SFLDG01153">
    <property type="entry name" value="Main.4:_Theta-like"/>
    <property type="match status" value="1"/>
</dbReference>
<dbReference type="InterPro" id="IPR010987">
    <property type="entry name" value="Glutathione-S-Trfase_C-like"/>
</dbReference>
<dbReference type="InterPro" id="IPR036282">
    <property type="entry name" value="Glutathione-S-Trfase_C_sf"/>
</dbReference>
<dbReference type="CDD" id="cd03177">
    <property type="entry name" value="GST_C_Delta_Epsilon"/>
    <property type="match status" value="1"/>
</dbReference>
<dbReference type="SUPFAM" id="SSF52833">
    <property type="entry name" value="Thioredoxin-like"/>
    <property type="match status" value="1"/>
</dbReference>
<organism evidence="4 5">
    <name type="scientific">Cryptolaemus montrouzieri</name>
    <dbReference type="NCBI Taxonomy" id="559131"/>
    <lineage>
        <taxon>Eukaryota</taxon>
        <taxon>Metazoa</taxon>
        <taxon>Ecdysozoa</taxon>
        <taxon>Arthropoda</taxon>
        <taxon>Hexapoda</taxon>
        <taxon>Insecta</taxon>
        <taxon>Pterygota</taxon>
        <taxon>Neoptera</taxon>
        <taxon>Endopterygota</taxon>
        <taxon>Coleoptera</taxon>
        <taxon>Polyphaga</taxon>
        <taxon>Cucujiformia</taxon>
        <taxon>Coccinelloidea</taxon>
        <taxon>Coccinellidae</taxon>
        <taxon>Scymninae</taxon>
        <taxon>Scymnini</taxon>
        <taxon>Cryptolaemus</taxon>
    </lineage>
</organism>
<dbReference type="SUPFAM" id="SSF47616">
    <property type="entry name" value="GST C-terminal domain-like"/>
    <property type="match status" value="1"/>
</dbReference>
<feature type="domain" description="GST C-terminal" evidence="3">
    <location>
        <begin position="90"/>
        <end position="217"/>
    </location>
</feature>
<keyword evidence="5" id="KW-1185">Reference proteome</keyword>
<dbReference type="PANTHER" id="PTHR43969:SF4">
    <property type="entry name" value="FI01423P-RELATED"/>
    <property type="match status" value="1"/>
</dbReference>
<dbReference type="SFLD" id="SFLDS00019">
    <property type="entry name" value="Glutathione_Transferase_(cytos"/>
    <property type="match status" value="1"/>
</dbReference>
<evidence type="ECO:0000256" key="1">
    <source>
        <dbReference type="ARBA" id="ARBA00011738"/>
    </source>
</evidence>
<dbReference type="AlphaFoldDB" id="A0ABD2NBG6"/>
<name>A0ABD2NBG6_9CUCU</name>
<dbReference type="InterPro" id="IPR004046">
    <property type="entry name" value="GST_C"/>
</dbReference>